<proteinExistence type="predicted"/>
<dbReference type="PANTHER" id="PTHR37171">
    <property type="entry name" value="SERINE/THREONINE-PROTEIN KINASE YRZF-RELATED"/>
    <property type="match status" value="1"/>
</dbReference>
<dbReference type="RefSeq" id="XP_045275675.1">
    <property type="nucleotide sequence ID" value="XM_045419343.1"/>
</dbReference>
<dbReference type="Pfam" id="PF06293">
    <property type="entry name" value="Kdo"/>
    <property type="match status" value="1"/>
</dbReference>
<accession>A0ABP2EWX5</accession>
<dbReference type="InterPro" id="IPR052396">
    <property type="entry name" value="Meiotic_Drive_Suppr_Kinase"/>
</dbReference>
<dbReference type="InterPro" id="IPR000719">
    <property type="entry name" value="Prot_kinase_dom"/>
</dbReference>
<keyword evidence="4" id="KW-1185">Reference proteome</keyword>
<dbReference type="PROSITE" id="PS50011">
    <property type="entry name" value="PROTEIN_KINASE_DOM"/>
    <property type="match status" value="1"/>
</dbReference>
<feature type="region of interest" description="Disordered" evidence="1">
    <location>
        <begin position="13"/>
        <end position="78"/>
    </location>
</feature>
<protein>
    <recommendedName>
        <fullName evidence="2">Protein kinase domain-containing protein</fullName>
    </recommendedName>
</protein>
<gene>
    <name evidence="3" type="ORF">BDCG_03697</name>
</gene>
<dbReference type="GeneID" id="69025960"/>
<feature type="region of interest" description="Disordered" evidence="1">
    <location>
        <begin position="230"/>
        <end position="260"/>
    </location>
</feature>
<dbReference type="EMBL" id="EQ999975">
    <property type="protein sequence ID" value="EEQ88577.1"/>
    <property type="molecule type" value="Genomic_DNA"/>
</dbReference>
<feature type="compositionally biased region" description="Basic and acidic residues" evidence="1">
    <location>
        <begin position="13"/>
        <end position="71"/>
    </location>
</feature>
<evidence type="ECO:0000256" key="1">
    <source>
        <dbReference type="SAM" id="MobiDB-lite"/>
    </source>
</evidence>
<dbReference type="Gene3D" id="1.10.510.10">
    <property type="entry name" value="Transferase(Phosphotransferase) domain 1"/>
    <property type="match status" value="1"/>
</dbReference>
<evidence type="ECO:0000313" key="4">
    <source>
        <dbReference type="Proteomes" id="UP000002039"/>
    </source>
</evidence>
<dbReference type="SUPFAM" id="SSF56112">
    <property type="entry name" value="Protein kinase-like (PK-like)"/>
    <property type="match status" value="1"/>
</dbReference>
<evidence type="ECO:0000259" key="2">
    <source>
        <dbReference type="PROSITE" id="PS50011"/>
    </source>
</evidence>
<feature type="region of interest" description="Disordered" evidence="1">
    <location>
        <begin position="436"/>
        <end position="524"/>
    </location>
</feature>
<sequence>MDPKIQELLAELERERAERERERAERERERAERERERAELDQERQWRQDAEAEARSERRRREEEQQRREEAETLAASSESSTLPLFLHACHELLVAIKIVTDPTQTTQGVVTRPTNRRVPTHITLWDTFNEEQMKVWHKLNQHPHFLTEKLFPSLHQLDYVRQLISPISSEWDLRYYERETVENQVRAIIDRIYENDELKRAFGLRGSITFDSHLNLGLSVRAADLNPGDQQSSIESMVGTESSTGKRMGKKNKAKKKETTMVTGGQADRFCIYRQDGDEHIPALAIEYKAPHKLTRNEIVRGLAQDIHPSKEVIGKDSDDPDFYSKRLVAAVITQLFSYMVAKGVRYGYVCTGEAFIFLHILDDPSSVMCSVCTPSQDVQEINDDSLHLTAVAQVLSFTLRALVSPPVLQEWYDAVTELGIWPVEYSDILEQTPPTARQKNVSPLYRGRRPTKLSPFQMTLRPRCRPHTDIVPRSRSPSPSISPSPSPLSPSTRHGRTVNAQARSNPDQKSGKKGQSNKDSDVNWIDHAAESPKIKSQPYCSQQCLLALRDNGPLDTSCPNYLAHLKPQIQPAEFRALIQEQLSRDRGPDANCRPLYKKGSCGAAFKIRLSSHGYTLLAKGVERNNSHKLEHENEVYHRLHNIQGNYVPVCLGIVVLDPKYPYYYDEGVYTHMLLLSWAGKPILEIMKLDNSACVIEMTSQSLQAIHLAGVLHRDVEPRNILWNEDCNRPMLVDFERAEMHNALSAISPNLRLKRKRLGKNRSTFSKELSKAQSSLERCRELLRQNSTSKFKE</sequence>
<feature type="compositionally biased region" description="Polar residues" evidence="1">
    <location>
        <begin position="230"/>
        <end position="246"/>
    </location>
</feature>
<feature type="compositionally biased region" description="Polar residues" evidence="1">
    <location>
        <begin position="500"/>
        <end position="510"/>
    </location>
</feature>
<evidence type="ECO:0000313" key="3">
    <source>
        <dbReference type="EMBL" id="EEQ88577.1"/>
    </source>
</evidence>
<dbReference type="Proteomes" id="UP000002039">
    <property type="component" value="Unassembled WGS sequence"/>
</dbReference>
<dbReference type="InterPro" id="IPR011009">
    <property type="entry name" value="Kinase-like_dom_sf"/>
</dbReference>
<reference evidence="4" key="1">
    <citation type="journal article" date="2015" name="PLoS Genet.">
        <title>The dynamic genome and transcriptome of the human fungal pathogen Blastomyces and close relative Emmonsia.</title>
        <authorList>
            <person name="Munoz J.F."/>
            <person name="Gauthier G.M."/>
            <person name="Desjardins C.A."/>
            <person name="Gallo J.E."/>
            <person name="Holder J."/>
            <person name="Sullivan T.D."/>
            <person name="Marty A.J."/>
            <person name="Carmen J.C."/>
            <person name="Chen Z."/>
            <person name="Ding L."/>
            <person name="Gujja S."/>
            <person name="Magrini V."/>
            <person name="Misas E."/>
            <person name="Mitreva M."/>
            <person name="Priest M."/>
            <person name="Saif S."/>
            <person name="Whiston E.A."/>
            <person name="Young S."/>
            <person name="Zeng Q."/>
            <person name="Goldman W.E."/>
            <person name="Mardis E.R."/>
            <person name="Taylor J.W."/>
            <person name="McEwen J.G."/>
            <person name="Clay O.K."/>
            <person name="Klein B.S."/>
            <person name="Cuomo C.A."/>
        </authorList>
    </citation>
    <scope>NUCLEOTIDE SEQUENCE [LARGE SCALE GENOMIC DNA]</scope>
    <source>
        <strain evidence="4">ER-3 / ATCC MYA-2586</strain>
    </source>
</reference>
<organism evidence="3 4">
    <name type="scientific">Ajellomyces dermatitidis (strain ER-3 / ATCC MYA-2586)</name>
    <name type="common">Blastomyces dermatitidis</name>
    <dbReference type="NCBI Taxonomy" id="559297"/>
    <lineage>
        <taxon>Eukaryota</taxon>
        <taxon>Fungi</taxon>
        <taxon>Dikarya</taxon>
        <taxon>Ascomycota</taxon>
        <taxon>Pezizomycotina</taxon>
        <taxon>Eurotiomycetes</taxon>
        <taxon>Eurotiomycetidae</taxon>
        <taxon>Onygenales</taxon>
        <taxon>Ajellomycetaceae</taxon>
        <taxon>Blastomyces</taxon>
    </lineage>
</organism>
<name>A0ABP2EWX5_AJEDR</name>
<dbReference type="PANTHER" id="PTHR37171:SF1">
    <property type="entry name" value="SERINE_THREONINE-PROTEIN KINASE YRZF-RELATED"/>
    <property type="match status" value="1"/>
</dbReference>
<feature type="domain" description="Protein kinase" evidence="2">
    <location>
        <begin position="592"/>
        <end position="794"/>
    </location>
</feature>
<feature type="compositionally biased region" description="Basic residues" evidence="1">
    <location>
        <begin position="248"/>
        <end position="257"/>
    </location>
</feature>
<dbReference type="Gene3D" id="3.30.200.20">
    <property type="entry name" value="Phosphorylase Kinase, domain 1"/>
    <property type="match status" value="1"/>
</dbReference>